<dbReference type="GO" id="GO:0004347">
    <property type="term" value="F:glucose-6-phosphate isomerase activity"/>
    <property type="evidence" value="ECO:0007669"/>
    <property type="project" value="UniProtKB-EC"/>
</dbReference>
<dbReference type="EMBL" id="UOEN01000085">
    <property type="protein sequence ID" value="VAW12193.1"/>
    <property type="molecule type" value="Genomic_DNA"/>
</dbReference>
<keyword evidence="1" id="KW-0413">Isomerase</keyword>
<gene>
    <name evidence="1" type="ORF">MNBD_BACTEROID05-1230</name>
</gene>
<evidence type="ECO:0000313" key="1">
    <source>
        <dbReference type="EMBL" id="VAW12193.1"/>
    </source>
</evidence>
<dbReference type="EC" id="5.3.1.9" evidence="1"/>
<name>A0A3B0T7Y9_9ZZZZ</name>
<organism evidence="1">
    <name type="scientific">hydrothermal vent metagenome</name>
    <dbReference type="NCBI Taxonomy" id="652676"/>
    <lineage>
        <taxon>unclassified sequences</taxon>
        <taxon>metagenomes</taxon>
        <taxon>ecological metagenomes</taxon>
    </lineage>
</organism>
<feature type="non-terminal residue" evidence="1">
    <location>
        <position position="50"/>
    </location>
</feature>
<dbReference type="AlphaFoldDB" id="A0A3B0T7Y9"/>
<proteinExistence type="predicted"/>
<accession>A0A3B0T7Y9</accession>
<sequence length="50" mass="5660">MDIVLNRDNLKGFIEQKDYDAILPNIEKAHNDLENKTGAGSEFTGWIDLP</sequence>
<reference evidence="1" key="1">
    <citation type="submission" date="2018-06" db="EMBL/GenBank/DDBJ databases">
        <authorList>
            <person name="Zhirakovskaya E."/>
        </authorList>
    </citation>
    <scope>NUCLEOTIDE SEQUENCE</scope>
</reference>
<protein>
    <submittedName>
        <fullName evidence="1">Glucose-6-phosphate isomerase</fullName>
        <ecNumber evidence="1">5.3.1.9</ecNumber>
    </submittedName>
</protein>